<dbReference type="RefSeq" id="WP_136415961.1">
    <property type="nucleotide sequence ID" value="NZ_CP039396.1"/>
</dbReference>
<dbReference type="KEGG" id="ddb:E7747_10995"/>
<reference evidence="2" key="1">
    <citation type="submission" date="2019-02" db="EMBL/GenBank/DDBJ databases">
        <title>Isolation and identification of novel species under the genus Muribaculum.</title>
        <authorList>
            <person name="Miyake S."/>
            <person name="Ding Y."/>
            <person name="Low A."/>
            <person name="Soh M."/>
            <person name="Seedorf H."/>
        </authorList>
    </citation>
    <scope>NUCLEOTIDE SEQUENCE [LARGE SCALE GENOMIC DNA]</scope>
    <source>
        <strain evidence="2">H5</strain>
    </source>
</reference>
<name>A0A4P7W5E9_9BACT</name>
<protein>
    <submittedName>
        <fullName evidence="1">Uncharacterized protein</fullName>
    </submittedName>
</protein>
<dbReference type="EMBL" id="CP039396">
    <property type="protein sequence ID" value="QCD42760.1"/>
    <property type="molecule type" value="Genomic_DNA"/>
</dbReference>
<organism evidence="1 2">
    <name type="scientific">Duncaniella dubosii</name>
    <dbReference type="NCBI Taxonomy" id="2518971"/>
    <lineage>
        <taxon>Bacteria</taxon>
        <taxon>Pseudomonadati</taxon>
        <taxon>Bacteroidota</taxon>
        <taxon>Bacteroidia</taxon>
        <taxon>Bacteroidales</taxon>
        <taxon>Muribaculaceae</taxon>
        <taxon>Duncaniella</taxon>
    </lineage>
</organism>
<gene>
    <name evidence="1" type="ORF">E7747_10995</name>
</gene>
<evidence type="ECO:0000313" key="2">
    <source>
        <dbReference type="Proteomes" id="UP000297149"/>
    </source>
</evidence>
<sequence>MSSKYLPYDVSDIDTLLNEPWEISDQPFMLHAAYALNCLYDIVAPEDDEEFTPDDMWGNKIEKKILDRMVLDIEADFNDAASNRKPVRIWDKSYSIRKVNAYDHSRLHLIFNFPLENGEYTITKEGVLNLTGVSDPILKPYEISKEQAQINRTYLRQIIMLAEDDENDGWDQLTDMEIVVYCWALFYNKHQFDNFIQFKKEYQDYLYVTEKEILSCLNEKSTLRQKPVGMYAFSHDKIQKWNQDNYQESAAIKIPASKAEDYWYDIALKKTFKPIDQR</sequence>
<dbReference type="AlphaFoldDB" id="A0A4P7W5E9"/>
<evidence type="ECO:0000313" key="1">
    <source>
        <dbReference type="EMBL" id="QCD42760.1"/>
    </source>
</evidence>
<keyword evidence="2" id="KW-1185">Reference proteome</keyword>
<accession>A0A4P7W5E9</accession>
<dbReference type="Proteomes" id="UP000297149">
    <property type="component" value="Chromosome"/>
</dbReference>
<proteinExistence type="predicted"/>